<keyword evidence="2" id="KW-1185">Reference proteome</keyword>
<sequence length="208" mass="23657">MQASMHHEQASSGNEYDGQTPKRRGPKPDSKPALTRRQELNRQAQRTHRERKEMYIKALEQEVLRLKEVYADSTRERDKVQQENTRLKALLQQHGISYDFGDSPVKFQRENSGYGSSGSISGSYRPASDSTGFSPPLPNSQPLQMPQNQMQQRQNGMQRPQVGTNMAQLPSNRLDYDQVGIDFVLTYDSQGRPMQVPAPYPSPPPQRV</sequence>
<organism evidence="1 2">
    <name type="scientific">Vermiconidia calcicola</name>
    <dbReference type="NCBI Taxonomy" id="1690605"/>
    <lineage>
        <taxon>Eukaryota</taxon>
        <taxon>Fungi</taxon>
        <taxon>Dikarya</taxon>
        <taxon>Ascomycota</taxon>
        <taxon>Pezizomycotina</taxon>
        <taxon>Dothideomycetes</taxon>
        <taxon>Dothideomycetidae</taxon>
        <taxon>Mycosphaerellales</taxon>
        <taxon>Extremaceae</taxon>
        <taxon>Vermiconidia</taxon>
    </lineage>
</organism>
<proteinExistence type="predicted"/>
<reference evidence="1" key="1">
    <citation type="submission" date="2023-07" db="EMBL/GenBank/DDBJ databases">
        <title>Black Yeasts Isolated from many extreme environments.</title>
        <authorList>
            <person name="Coleine C."/>
            <person name="Stajich J.E."/>
            <person name="Selbmann L."/>
        </authorList>
    </citation>
    <scope>NUCLEOTIDE SEQUENCE</scope>
    <source>
        <strain evidence="1">CCFEE 5714</strain>
    </source>
</reference>
<evidence type="ECO:0000313" key="2">
    <source>
        <dbReference type="Proteomes" id="UP001281147"/>
    </source>
</evidence>
<evidence type="ECO:0000313" key="1">
    <source>
        <dbReference type="EMBL" id="KAK3701317.1"/>
    </source>
</evidence>
<name>A0ACC3MR82_9PEZI</name>
<dbReference type="EMBL" id="JAUTXU010000175">
    <property type="protein sequence ID" value="KAK3701317.1"/>
    <property type="molecule type" value="Genomic_DNA"/>
</dbReference>
<dbReference type="Proteomes" id="UP001281147">
    <property type="component" value="Unassembled WGS sequence"/>
</dbReference>
<protein>
    <submittedName>
        <fullName evidence="1">Uncharacterized protein</fullName>
    </submittedName>
</protein>
<gene>
    <name evidence="1" type="ORF">LTR37_015538</name>
</gene>
<comment type="caution">
    <text evidence="1">The sequence shown here is derived from an EMBL/GenBank/DDBJ whole genome shotgun (WGS) entry which is preliminary data.</text>
</comment>
<accession>A0ACC3MR82</accession>